<organism evidence="1 2">
    <name type="scientific">Pseudomonas phage Achelous</name>
    <dbReference type="NCBI Taxonomy" id="2163982"/>
    <lineage>
        <taxon>Viruses</taxon>
        <taxon>Duplodnaviria</taxon>
        <taxon>Heunggongvirae</taxon>
        <taxon>Uroviricota</taxon>
        <taxon>Caudoviricetes</taxon>
        <taxon>Autographivirales</taxon>
        <taxon>Autosignataviridae</taxon>
        <taxon>Colwellvirinae</taxon>
        <taxon>Nerthusvirus</taxon>
        <taxon>Nerthusvirus achelous</taxon>
        <taxon>Uliginvirus achelous</taxon>
    </lineage>
</organism>
<dbReference type="RefSeq" id="YP_009800608.1">
    <property type="nucleotide sequence ID" value="NC_047956.1"/>
</dbReference>
<sequence length="47" mass="5540">MARMTVTFEVDQIEEDCDREKLALELIDSLQAQYPYIDINPEHVEVE</sequence>
<name>A0A2S1GMT9_9CAUD</name>
<keyword evidence="2" id="KW-1185">Reference proteome</keyword>
<dbReference type="EMBL" id="MH113814">
    <property type="protein sequence ID" value="AWD90690.1"/>
    <property type="molecule type" value="Genomic_DNA"/>
</dbReference>
<evidence type="ECO:0000313" key="1">
    <source>
        <dbReference type="EMBL" id="AWD90690.1"/>
    </source>
</evidence>
<proteinExistence type="predicted"/>
<dbReference type="GeneID" id="54991109"/>
<evidence type="ECO:0000313" key="2">
    <source>
        <dbReference type="Proteomes" id="UP000247252"/>
    </source>
</evidence>
<protein>
    <submittedName>
        <fullName evidence="1">Uncharacterized protein</fullName>
    </submittedName>
</protein>
<dbReference type="KEGG" id="vg:54991109"/>
<reference evidence="1 2" key="1">
    <citation type="submission" date="2018-03" db="EMBL/GenBank/DDBJ databases">
        <title>Phage therapy in agriculture - a green tech approach to combat plant pathogenic bacteria.</title>
        <authorList>
            <person name="Carstens A.B."/>
            <person name="Djurhuus A.M."/>
            <person name="Hansen L.H."/>
        </authorList>
    </citation>
    <scope>NUCLEOTIDE SEQUENCE [LARGE SCALE GENOMIC DNA]</scope>
</reference>
<dbReference type="Proteomes" id="UP000247252">
    <property type="component" value="Segment"/>
</dbReference>
<accession>A0A2S1GMT9</accession>